<sequence length="713" mass="80210">MEVQSAEFRKAQVHIWSQSFSFITCASLKCALQLGIADAIENHGKPMALSDLTNTLQINPSKSQYLPRLMRLLVNSGFFSEQQLGDAGGGENVYGLTPSMRLLLKNEPLNLRGIVLPMLDPLQIKAWNSLGNWFKNEDGTAFETAHGKSYWDCVTEDPKDVEIFTETMASDSLLVAKFVITEHKSLFEGLDSIIDVGGSTGTFARAIAESFPSLKCTVLDLPETVANIEPTNNLEFVGGNMFEKIPPAHVVFLKMVLHDWNDEDCVKILKNCRKAIPEKEKGGKVILIETVVQGQMHDSESVKTQIAMDMDMLVSFGTKERTEKEWEILFKEAGFSSYKIFPIVDIRSLIEKIEMDLQTAEFREAQAKIWSQAFSFANCAALKCAVKLGIADAIDNHDKKALTLSELTEELSIKPSKSPFLQRLMRQLVNAGFFTEAKQLRDDNKDGRTTTAYALTPVSRLLLKNEQWNLRGIVLTMLDPAELKAWSVLNDWFKNDDPTAFQTAHEKNYWDYTAENTQHCQIFEDAMANDSVLVSKLLVTEYKFLFEGLTSLIDLGGSTGTIAKALAKSFPNLKCTVFDLPHVVANLESTKNLEFVGGDMFEKLPPSNAILLKWILHDWNDEDCVKILKNCKKAIQEKGNGGKVIIIDTVVYSQKNEKELVDLQISMDMAMVINFAAKERTEEEWEHLIREAGFSGHKIFPMYDFRSIIEVYP</sequence>
<protein>
    <submittedName>
        <fullName evidence="1">Uncharacterized protein</fullName>
    </submittedName>
</protein>
<organism evidence="1 2">
    <name type="scientific">Catharanthus roseus</name>
    <name type="common">Madagascar periwinkle</name>
    <name type="synonym">Vinca rosea</name>
    <dbReference type="NCBI Taxonomy" id="4058"/>
    <lineage>
        <taxon>Eukaryota</taxon>
        <taxon>Viridiplantae</taxon>
        <taxon>Streptophyta</taxon>
        <taxon>Embryophyta</taxon>
        <taxon>Tracheophyta</taxon>
        <taxon>Spermatophyta</taxon>
        <taxon>Magnoliopsida</taxon>
        <taxon>eudicotyledons</taxon>
        <taxon>Gunneridae</taxon>
        <taxon>Pentapetalae</taxon>
        <taxon>asterids</taxon>
        <taxon>lamiids</taxon>
        <taxon>Gentianales</taxon>
        <taxon>Apocynaceae</taxon>
        <taxon>Rauvolfioideae</taxon>
        <taxon>Vinceae</taxon>
        <taxon>Catharanthinae</taxon>
        <taxon>Catharanthus</taxon>
    </lineage>
</organism>
<reference evidence="2" key="1">
    <citation type="journal article" date="2023" name="Nat. Plants">
        <title>Single-cell RNA sequencing provides a high-resolution roadmap for understanding the multicellular compartmentation of specialized metabolism.</title>
        <authorList>
            <person name="Sun S."/>
            <person name="Shen X."/>
            <person name="Li Y."/>
            <person name="Li Y."/>
            <person name="Wang S."/>
            <person name="Li R."/>
            <person name="Zhang H."/>
            <person name="Shen G."/>
            <person name="Guo B."/>
            <person name="Wei J."/>
            <person name="Xu J."/>
            <person name="St-Pierre B."/>
            <person name="Chen S."/>
            <person name="Sun C."/>
        </authorList>
    </citation>
    <scope>NUCLEOTIDE SEQUENCE [LARGE SCALE GENOMIC DNA]</scope>
</reference>
<comment type="caution">
    <text evidence="1">The sequence shown here is derived from an EMBL/GenBank/DDBJ whole genome shotgun (WGS) entry which is preliminary data.</text>
</comment>
<dbReference type="Proteomes" id="UP001060085">
    <property type="component" value="Linkage Group LG05"/>
</dbReference>
<proteinExistence type="predicted"/>
<evidence type="ECO:0000313" key="2">
    <source>
        <dbReference type="Proteomes" id="UP001060085"/>
    </source>
</evidence>
<dbReference type="EMBL" id="CM044705">
    <property type="protein sequence ID" value="KAI5661762.1"/>
    <property type="molecule type" value="Genomic_DNA"/>
</dbReference>
<gene>
    <name evidence="1" type="ORF">M9H77_21085</name>
</gene>
<keyword evidence="2" id="KW-1185">Reference proteome</keyword>
<name>A0ACC0AMU3_CATRO</name>
<accession>A0ACC0AMU3</accession>
<evidence type="ECO:0000313" key="1">
    <source>
        <dbReference type="EMBL" id="KAI5661762.1"/>
    </source>
</evidence>